<evidence type="ECO:0000256" key="2">
    <source>
        <dbReference type="ARBA" id="ARBA00023315"/>
    </source>
</evidence>
<dbReference type="eggNOG" id="COG0456">
    <property type="taxonomic scope" value="Bacteria"/>
</dbReference>
<keyword evidence="2" id="KW-0012">Acyltransferase</keyword>
<dbReference type="STRING" id="573413.Spirs_3930"/>
<organism evidence="4 5">
    <name type="scientific">Sediminispirochaeta smaragdinae (strain DSM 11293 / JCM 15392 / SEBR 4228)</name>
    <name type="common">Spirochaeta smaragdinae</name>
    <dbReference type="NCBI Taxonomy" id="573413"/>
    <lineage>
        <taxon>Bacteria</taxon>
        <taxon>Pseudomonadati</taxon>
        <taxon>Spirochaetota</taxon>
        <taxon>Spirochaetia</taxon>
        <taxon>Spirochaetales</taxon>
        <taxon>Spirochaetaceae</taxon>
        <taxon>Sediminispirochaeta</taxon>
    </lineage>
</organism>
<dbReference type="GO" id="GO:0008080">
    <property type="term" value="F:N-acetyltransferase activity"/>
    <property type="evidence" value="ECO:0007669"/>
    <property type="project" value="InterPro"/>
</dbReference>
<dbReference type="OrthoDB" id="361043at2"/>
<dbReference type="GO" id="GO:0005737">
    <property type="term" value="C:cytoplasm"/>
    <property type="evidence" value="ECO:0007669"/>
    <property type="project" value="TreeGrafter"/>
</dbReference>
<name>E1R946_SEDSS</name>
<evidence type="ECO:0000313" key="5">
    <source>
        <dbReference type="Proteomes" id="UP000002318"/>
    </source>
</evidence>
<accession>E1R946</accession>
<gene>
    <name evidence="4" type="ordered locus">Spirs_3930</name>
</gene>
<dbReference type="Pfam" id="PF00583">
    <property type="entry name" value="Acetyltransf_1"/>
    <property type="match status" value="1"/>
</dbReference>
<dbReference type="InterPro" id="IPR016181">
    <property type="entry name" value="Acyl_CoA_acyltransferase"/>
</dbReference>
<dbReference type="AlphaFoldDB" id="E1R946"/>
<dbReference type="KEGG" id="ssm:Spirs_3930"/>
<evidence type="ECO:0000259" key="3">
    <source>
        <dbReference type="PROSITE" id="PS51186"/>
    </source>
</evidence>
<keyword evidence="1" id="KW-0808">Transferase</keyword>
<dbReference type="InterPro" id="IPR000182">
    <property type="entry name" value="GNAT_dom"/>
</dbReference>
<dbReference type="HOGENOM" id="CLU_086503_3_0_12"/>
<dbReference type="PANTHER" id="PTHR43626">
    <property type="entry name" value="ACYL-COA N-ACYLTRANSFERASE"/>
    <property type="match status" value="1"/>
</dbReference>
<dbReference type="RefSeq" id="WP_013256474.1">
    <property type="nucleotide sequence ID" value="NC_014364.1"/>
</dbReference>
<reference evidence="4 5" key="1">
    <citation type="journal article" date="2010" name="Stand. Genomic Sci.">
        <title>Complete genome sequence of Spirochaeta smaragdinae type strain (SEBR 4228).</title>
        <authorList>
            <person name="Mavromatis K."/>
            <person name="Yasawong M."/>
            <person name="Chertkov O."/>
            <person name="Lapidus A."/>
            <person name="Lucas S."/>
            <person name="Nolan M."/>
            <person name="Del Rio T.G."/>
            <person name="Tice H."/>
            <person name="Cheng J.F."/>
            <person name="Pitluck S."/>
            <person name="Liolios K."/>
            <person name="Ivanova N."/>
            <person name="Tapia R."/>
            <person name="Han C."/>
            <person name="Bruce D."/>
            <person name="Goodwin L."/>
            <person name="Pati A."/>
            <person name="Chen A."/>
            <person name="Palaniappan K."/>
            <person name="Land M."/>
            <person name="Hauser L."/>
            <person name="Chang Y.J."/>
            <person name="Jeffries C.D."/>
            <person name="Detter J.C."/>
            <person name="Rohde M."/>
            <person name="Brambilla E."/>
            <person name="Spring S."/>
            <person name="Goker M."/>
            <person name="Sikorski J."/>
            <person name="Woyke T."/>
            <person name="Bristow J."/>
            <person name="Eisen J.A."/>
            <person name="Markowitz V."/>
            <person name="Hugenholtz P."/>
            <person name="Klenk H.P."/>
            <person name="Kyrpides N.C."/>
        </authorList>
    </citation>
    <scope>NUCLEOTIDE SEQUENCE [LARGE SCALE GENOMIC DNA]</scope>
    <source>
        <strain evidence="5">DSM 11293 / JCM 15392 / SEBR 4228</strain>
    </source>
</reference>
<dbReference type="SUPFAM" id="SSF55729">
    <property type="entry name" value="Acyl-CoA N-acyltransferases (Nat)"/>
    <property type="match status" value="1"/>
</dbReference>
<dbReference type="PROSITE" id="PS51186">
    <property type="entry name" value="GNAT"/>
    <property type="match status" value="1"/>
</dbReference>
<feature type="domain" description="N-acetyltransferase" evidence="3">
    <location>
        <begin position="1"/>
        <end position="139"/>
    </location>
</feature>
<proteinExistence type="predicted"/>
<dbReference type="CDD" id="cd04301">
    <property type="entry name" value="NAT_SF"/>
    <property type="match status" value="1"/>
</dbReference>
<dbReference type="Proteomes" id="UP000002318">
    <property type="component" value="Chromosome"/>
</dbReference>
<dbReference type="Gene3D" id="3.40.630.30">
    <property type="match status" value="1"/>
</dbReference>
<evidence type="ECO:0000256" key="1">
    <source>
        <dbReference type="ARBA" id="ARBA00022679"/>
    </source>
</evidence>
<keyword evidence="5" id="KW-1185">Reference proteome</keyword>
<protein>
    <submittedName>
        <fullName evidence="4">GCN5-related N-acetyltransferase</fullName>
    </submittedName>
</protein>
<sequence length="142" mass="15766">MNISWRFEQSTIDWQALSDLYRIAPLGTKEPERLKITFGNSMFTCFAFDNDELIGAGRALADGADCSYICDIALHPDYQGHGLGKQIVQHLINQSKGHKKIILYANPGKEGFYAKLGFKKMNTAMAIFENEDAMIANGTIAS</sequence>
<evidence type="ECO:0000313" key="4">
    <source>
        <dbReference type="EMBL" id="ADK83015.1"/>
    </source>
</evidence>
<dbReference type="PANTHER" id="PTHR43626:SF4">
    <property type="entry name" value="GCN5-RELATED N-ACETYLTRANSFERASE 2, CHLOROPLASTIC"/>
    <property type="match status" value="1"/>
</dbReference>
<dbReference type="EMBL" id="CP002116">
    <property type="protein sequence ID" value="ADK83015.1"/>
    <property type="molecule type" value="Genomic_DNA"/>
</dbReference>
<dbReference type="InterPro" id="IPR045039">
    <property type="entry name" value="NSI-like"/>
</dbReference>